<organism evidence="2 3">
    <name type="scientific">Gossypium davidsonii</name>
    <name type="common">Davidson's cotton</name>
    <name type="synonym">Gossypium klotzschianum subsp. davidsonii</name>
    <dbReference type="NCBI Taxonomy" id="34287"/>
    <lineage>
        <taxon>Eukaryota</taxon>
        <taxon>Viridiplantae</taxon>
        <taxon>Streptophyta</taxon>
        <taxon>Embryophyta</taxon>
        <taxon>Tracheophyta</taxon>
        <taxon>Spermatophyta</taxon>
        <taxon>Magnoliopsida</taxon>
        <taxon>eudicotyledons</taxon>
        <taxon>Gunneridae</taxon>
        <taxon>Pentapetalae</taxon>
        <taxon>rosids</taxon>
        <taxon>malvids</taxon>
        <taxon>Malvales</taxon>
        <taxon>Malvaceae</taxon>
        <taxon>Malvoideae</taxon>
        <taxon>Gossypium</taxon>
    </lineage>
</organism>
<evidence type="ECO:0000259" key="1">
    <source>
        <dbReference type="Pfam" id="PF26138"/>
    </source>
</evidence>
<dbReference type="PANTHER" id="PTHR22930">
    <property type="match status" value="1"/>
</dbReference>
<dbReference type="InterPro" id="IPR058353">
    <property type="entry name" value="DUF8040"/>
</dbReference>
<dbReference type="AlphaFoldDB" id="A0A7J8S317"/>
<reference evidence="2 3" key="1">
    <citation type="journal article" date="2019" name="Genome Biol. Evol.">
        <title>Insights into the evolution of the New World diploid cottons (Gossypium, subgenus Houzingenia) based on genome sequencing.</title>
        <authorList>
            <person name="Grover C.E."/>
            <person name="Arick M.A. 2nd"/>
            <person name="Thrash A."/>
            <person name="Conover J.L."/>
            <person name="Sanders W.S."/>
            <person name="Peterson D.G."/>
            <person name="Frelichowski J.E."/>
            <person name="Scheffler J.A."/>
            <person name="Scheffler B.E."/>
            <person name="Wendel J.F."/>
        </authorList>
    </citation>
    <scope>NUCLEOTIDE SEQUENCE [LARGE SCALE GENOMIC DNA]</scope>
    <source>
        <strain evidence="2">27</strain>
        <tissue evidence="2">Leaf</tissue>
    </source>
</reference>
<dbReference type="InterPro" id="IPR045249">
    <property type="entry name" value="HARBI1-like"/>
</dbReference>
<dbReference type="Pfam" id="PF26138">
    <property type="entry name" value="DUF8040"/>
    <property type="match status" value="1"/>
</dbReference>
<dbReference type="EMBL" id="JABFAC010000008">
    <property type="protein sequence ID" value="MBA0620325.1"/>
    <property type="molecule type" value="Genomic_DNA"/>
</dbReference>
<protein>
    <recommendedName>
        <fullName evidence="1">DUF8040 domain-containing protein</fullName>
    </recommendedName>
</protein>
<keyword evidence="3" id="KW-1185">Reference proteome</keyword>
<evidence type="ECO:0000313" key="2">
    <source>
        <dbReference type="EMBL" id="MBA0620325.1"/>
    </source>
</evidence>
<sequence length="139" mass="16097">MLVYEKVSMFLHIISHHLKNQVINNHFNRSIKTVSRSFHNVLSVIIRLQDVLFKKIEPITANSTYPRWKWFKNCLGALGGTHIKISVPKVDKPRYQTQKGDIETNMLGVCTPDMQFVYVLPSWEGFIIDGQVLRDAISR</sequence>
<dbReference type="Proteomes" id="UP000593561">
    <property type="component" value="Unassembled WGS sequence"/>
</dbReference>
<dbReference type="PANTHER" id="PTHR22930:SF293">
    <property type="entry name" value="PROTEIN ALP1-LIKE"/>
    <property type="match status" value="1"/>
</dbReference>
<gene>
    <name evidence="2" type="ORF">Godav_006068</name>
</gene>
<feature type="domain" description="DUF8040" evidence="1">
    <location>
        <begin position="2"/>
        <end position="46"/>
    </location>
</feature>
<comment type="caution">
    <text evidence="2">The sequence shown here is derived from an EMBL/GenBank/DDBJ whole genome shotgun (WGS) entry which is preliminary data.</text>
</comment>
<name>A0A7J8S317_GOSDV</name>
<accession>A0A7J8S317</accession>
<proteinExistence type="predicted"/>
<evidence type="ECO:0000313" key="3">
    <source>
        <dbReference type="Proteomes" id="UP000593561"/>
    </source>
</evidence>